<keyword evidence="7 9" id="KW-0472">Membrane</keyword>
<keyword evidence="5 9" id="KW-0547">Nucleotide-binding</keyword>
<dbReference type="OrthoDB" id="9810992at2"/>
<accession>A0A3G1L1X6</accession>
<dbReference type="GO" id="GO:0016887">
    <property type="term" value="F:ATP hydrolysis activity"/>
    <property type="evidence" value="ECO:0007669"/>
    <property type="project" value="InterPro"/>
</dbReference>
<dbReference type="FunFam" id="3.40.50.300:FF:000056">
    <property type="entry name" value="Cell division ATP-binding protein FtsE"/>
    <property type="match status" value="1"/>
</dbReference>
<dbReference type="PROSITE" id="PS50893">
    <property type="entry name" value="ABC_TRANSPORTER_2"/>
    <property type="match status" value="1"/>
</dbReference>
<keyword evidence="4 9" id="KW-0132">Cell division</keyword>
<dbReference type="GO" id="GO:0051301">
    <property type="term" value="P:cell division"/>
    <property type="evidence" value="ECO:0007669"/>
    <property type="project" value="UniProtKB-UniRule"/>
</dbReference>
<dbReference type="InterPro" id="IPR027417">
    <property type="entry name" value="P-loop_NTPase"/>
</dbReference>
<evidence type="ECO:0000256" key="6">
    <source>
        <dbReference type="ARBA" id="ARBA00022840"/>
    </source>
</evidence>
<dbReference type="SUPFAM" id="SSF52540">
    <property type="entry name" value="P-loop containing nucleoside triphosphate hydrolases"/>
    <property type="match status" value="1"/>
</dbReference>
<dbReference type="InterPro" id="IPR003439">
    <property type="entry name" value="ABC_transporter-like_ATP-bd"/>
</dbReference>
<reference evidence="11 12" key="1">
    <citation type="submission" date="2016-10" db="EMBL/GenBank/DDBJ databases">
        <title>Complete Genome Sequence of Peptococcaceae strain DCMF.</title>
        <authorList>
            <person name="Edwards R.J."/>
            <person name="Holland S.I."/>
            <person name="Deshpande N.P."/>
            <person name="Wong Y.K."/>
            <person name="Ertan H."/>
            <person name="Manefield M."/>
            <person name="Russell T.L."/>
            <person name="Lee M.J."/>
        </authorList>
    </citation>
    <scope>NUCLEOTIDE SEQUENCE [LARGE SCALE GENOMIC DNA]</scope>
    <source>
        <strain evidence="11 12">DCMF</strain>
    </source>
</reference>
<comment type="subunit">
    <text evidence="9">Homodimer. Forms a membrane-associated complex with FtsX.</text>
</comment>
<evidence type="ECO:0000313" key="11">
    <source>
        <dbReference type="EMBL" id="ATW28629.1"/>
    </source>
</evidence>
<dbReference type="AlphaFoldDB" id="A0A3G1L1X6"/>
<dbReference type="Proteomes" id="UP000323521">
    <property type="component" value="Chromosome"/>
</dbReference>
<dbReference type="InterPro" id="IPR017871">
    <property type="entry name" value="ABC_transporter-like_CS"/>
</dbReference>
<evidence type="ECO:0000256" key="3">
    <source>
        <dbReference type="ARBA" id="ARBA00022475"/>
    </source>
</evidence>
<dbReference type="KEGG" id="fwa:DCMF_15075"/>
<sequence>MIQMVGVSKLYQNGVAALHDINIHIEKGEFVFLIGQSGAGKTTFIRLLFREELPSTGQIMVGGRSIIRLNRKEIAILRRNIGVVFQDFRLLPNLNVYENVAFAMRVTECAKNDISRRVPEVLDLVGLGHKSGSMPAQLSGGEQQRVAIARAIVNKPMVVIADEPTGNLDPETSWDLMRLLNEINKTGTTVLVATHARDIVDVMRKRVLALENGRMMRDDTGGGYDENKNNGLLL</sequence>
<gene>
    <name evidence="9" type="primary">ftsE</name>
    <name evidence="11" type="ORF">DCMF_15075</name>
</gene>
<protein>
    <recommendedName>
        <fullName evidence="2 9">Cell division ATP-binding protein FtsE</fullName>
    </recommendedName>
</protein>
<proteinExistence type="inferred from homology"/>
<keyword evidence="6 9" id="KW-0067">ATP-binding</keyword>
<comment type="similarity">
    <text evidence="1 9">Belongs to the ABC transporter superfamily.</text>
</comment>
<dbReference type="InterPro" id="IPR005286">
    <property type="entry name" value="Cell_div_FtsE"/>
</dbReference>
<keyword evidence="12" id="KW-1185">Reference proteome</keyword>
<evidence type="ECO:0000259" key="10">
    <source>
        <dbReference type="PROSITE" id="PS50893"/>
    </source>
</evidence>
<evidence type="ECO:0000313" key="12">
    <source>
        <dbReference type="Proteomes" id="UP000323521"/>
    </source>
</evidence>
<comment type="function">
    <text evidence="9">Part of the ABC transporter FtsEX involved in cellular division.</text>
</comment>
<dbReference type="Gene3D" id="3.40.50.300">
    <property type="entry name" value="P-loop containing nucleotide triphosphate hydrolases"/>
    <property type="match status" value="1"/>
</dbReference>
<evidence type="ECO:0000256" key="4">
    <source>
        <dbReference type="ARBA" id="ARBA00022618"/>
    </source>
</evidence>
<dbReference type="RefSeq" id="WP_148137924.1">
    <property type="nucleotide sequence ID" value="NZ_CP017634.1"/>
</dbReference>
<feature type="domain" description="ABC transporter" evidence="10">
    <location>
        <begin position="2"/>
        <end position="234"/>
    </location>
</feature>
<dbReference type="NCBIfam" id="TIGR02673">
    <property type="entry name" value="FtsE"/>
    <property type="match status" value="1"/>
</dbReference>
<evidence type="ECO:0000256" key="5">
    <source>
        <dbReference type="ARBA" id="ARBA00022741"/>
    </source>
</evidence>
<comment type="subcellular location">
    <subcellularLocation>
        <location evidence="9">Cell membrane</location>
        <topology evidence="9">Peripheral membrane protein</topology>
        <orientation evidence="9">Cytoplasmic side</orientation>
    </subcellularLocation>
</comment>
<dbReference type="Pfam" id="PF00005">
    <property type="entry name" value="ABC_tran"/>
    <property type="match status" value="1"/>
</dbReference>
<dbReference type="GO" id="GO:0005524">
    <property type="term" value="F:ATP binding"/>
    <property type="evidence" value="ECO:0007669"/>
    <property type="project" value="UniProtKB-UniRule"/>
</dbReference>
<dbReference type="GO" id="GO:0022857">
    <property type="term" value="F:transmembrane transporter activity"/>
    <property type="evidence" value="ECO:0007669"/>
    <property type="project" value="TreeGrafter"/>
</dbReference>
<keyword evidence="8 9" id="KW-0131">Cell cycle</keyword>
<evidence type="ECO:0000256" key="8">
    <source>
        <dbReference type="ARBA" id="ARBA00023306"/>
    </source>
</evidence>
<dbReference type="PANTHER" id="PTHR24220">
    <property type="entry name" value="IMPORT ATP-BINDING PROTEIN"/>
    <property type="match status" value="1"/>
</dbReference>
<dbReference type="PANTHER" id="PTHR24220:SF470">
    <property type="entry name" value="CELL DIVISION ATP-BINDING PROTEIN FTSE"/>
    <property type="match status" value="1"/>
</dbReference>
<organism evidence="11 12">
    <name type="scientific">Formimonas warabiya</name>
    <dbReference type="NCBI Taxonomy" id="1761012"/>
    <lineage>
        <taxon>Bacteria</taxon>
        <taxon>Bacillati</taxon>
        <taxon>Bacillota</taxon>
        <taxon>Clostridia</taxon>
        <taxon>Eubacteriales</taxon>
        <taxon>Peptococcaceae</taxon>
        <taxon>Candidatus Formimonas</taxon>
    </lineage>
</organism>
<dbReference type="InterPro" id="IPR003593">
    <property type="entry name" value="AAA+_ATPase"/>
</dbReference>
<evidence type="ECO:0000256" key="9">
    <source>
        <dbReference type="RuleBase" id="RU365094"/>
    </source>
</evidence>
<evidence type="ECO:0000256" key="2">
    <source>
        <dbReference type="ARBA" id="ARBA00020019"/>
    </source>
</evidence>
<dbReference type="GO" id="GO:0005886">
    <property type="term" value="C:plasma membrane"/>
    <property type="evidence" value="ECO:0007669"/>
    <property type="project" value="UniProtKB-SubCell"/>
</dbReference>
<dbReference type="EMBL" id="CP017634">
    <property type="protein sequence ID" value="ATW28629.1"/>
    <property type="molecule type" value="Genomic_DNA"/>
</dbReference>
<dbReference type="SMART" id="SM00382">
    <property type="entry name" value="AAA"/>
    <property type="match status" value="1"/>
</dbReference>
<dbReference type="InterPro" id="IPR015854">
    <property type="entry name" value="ABC_transpr_LolD-like"/>
</dbReference>
<name>A0A3G1L1X6_FORW1</name>
<keyword evidence="3 9" id="KW-1003">Cell membrane</keyword>
<evidence type="ECO:0000256" key="1">
    <source>
        <dbReference type="ARBA" id="ARBA00005417"/>
    </source>
</evidence>
<dbReference type="PROSITE" id="PS00211">
    <property type="entry name" value="ABC_TRANSPORTER_1"/>
    <property type="match status" value="1"/>
</dbReference>
<evidence type="ECO:0000256" key="7">
    <source>
        <dbReference type="ARBA" id="ARBA00023136"/>
    </source>
</evidence>